<dbReference type="Proteomes" id="UP000075420">
    <property type="component" value="Unassembled WGS sequence"/>
</dbReference>
<dbReference type="PROSITE" id="PS51257">
    <property type="entry name" value="PROKAR_LIPOPROTEIN"/>
    <property type="match status" value="1"/>
</dbReference>
<comment type="caution">
    <text evidence="1">The sequence shown here is derived from an EMBL/GenBank/DDBJ whole genome shotgun (WGS) entry which is preliminary data.</text>
</comment>
<name>A0A150P0A4_SORCE</name>
<accession>A0A150P0A4</accession>
<gene>
    <name evidence="1" type="ORF">BE08_43780</name>
</gene>
<proteinExistence type="predicted"/>
<organism evidence="1 2">
    <name type="scientific">Sorangium cellulosum</name>
    <name type="common">Polyangium cellulosum</name>
    <dbReference type="NCBI Taxonomy" id="56"/>
    <lineage>
        <taxon>Bacteria</taxon>
        <taxon>Pseudomonadati</taxon>
        <taxon>Myxococcota</taxon>
        <taxon>Polyangia</taxon>
        <taxon>Polyangiales</taxon>
        <taxon>Polyangiaceae</taxon>
        <taxon>Sorangium</taxon>
    </lineage>
</organism>
<dbReference type="EMBL" id="JELY01003541">
    <property type="protein sequence ID" value="KYF48110.1"/>
    <property type="molecule type" value="Genomic_DNA"/>
</dbReference>
<reference evidence="1 2" key="1">
    <citation type="submission" date="2014-02" db="EMBL/GenBank/DDBJ databases">
        <title>The small core and large imbalanced accessory genome model reveals a collaborative survival strategy of Sorangium cellulosum strains in nature.</title>
        <authorList>
            <person name="Han K."/>
            <person name="Peng R."/>
            <person name="Blom J."/>
            <person name="Li Y.-Z."/>
        </authorList>
    </citation>
    <scope>NUCLEOTIDE SEQUENCE [LARGE SCALE GENOMIC DNA]</scope>
    <source>
        <strain evidence="1 2">So0157-25</strain>
    </source>
</reference>
<sequence length="217" mass="23576">MRARLLAPLACAATLGCSLGQGEGEVYSSRLRAADCWDDSYDMRPDFFAAVPYRNTLQIRVQRGSDLQEVSDGLSVLIDDVDAIRGDEHVNKLDVDLSVGLPPGVELPGSPPPTPKPAGLAPLVHMALYLQRSCHNQNIVLYAVDGTIKFQALFSGDPNETDAADKYTDATFDIWVGDPRDAGLGNPADAIPQELRSRVTGAFRFYFERGQPGQPFP</sequence>
<dbReference type="AlphaFoldDB" id="A0A150P0A4"/>
<evidence type="ECO:0000313" key="2">
    <source>
        <dbReference type="Proteomes" id="UP000075420"/>
    </source>
</evidence>
<evidence type="ECO:0000313" key="1">
    <source>
        <dbReference type="EMBL" id="KYF48110.1"/>
    </source>
</evidence>
<protein>
    <submittedName>
        <fullName evidence="1">Uncharacterized protein</fullName>
    </submittedName>
</protein>